<reference evidence="4" key="1">
    <citation type="submission" date="2017-05" db="EMBL/GenBank/DDBJ databases">
        <title>Characterization of a novel Bastrovirus genome in raw sewage.</title>
        <authorList>
            <person name="dos Anjos K."/>
            <person name="Nagata T."/>
            <person name="Melo F.L."/>
        </authorList>
    </citation>
    <scope>NUCLEOTIDE SEQUENCE</scope>
    <source>
        <strain evidence="4">Brazil/Sewage</strain>
    </source>
</reference>
<dbReference type="GO" id="GO:0044423">
    <property type="term" value="C:virion component"/>
    <property type="evidence" value="ECO:0007669"/>
    <property type="project" value="UniProtKB-KW"/>
</dbReference>
<accession>A0A221KKE9</accession>
<name>A0A221KKE9_9VIRU</name>
<feature type="compositionally biased region" description="Low complexity" evidence="3">
    <location>
        <begin position="45"/>
        <end position="58"/>
    </location>
</feature>
<dbReference type="Gene3D" id="2.60.120.20">
    <property type="match status" value="1"/>
</dbReference>
<dbReference type="SUPFAM" id="SSF88633">
    <property type="entry name" value="Positive stranded ssRNA viruses"/>
    <property type="match status" value="1"/>
</dbReference>
<protein>
    <submittedName>
        <fullName evidence="4">Structural polyprotein</fullName>
    </submittedName>
</protein>
<sequence length="350" mass="37446">MNNPNRNQRAKAQPKPKPNRQKRNRRPAVVRNPGSKMVPRKTTVSRRNPPSSMNVNSNNRCSALERVATFTIPTTSKPGDLLFTLPNNPTSAPRSAAIASQFDSWHGVTSIQVESTGNAFAKNFVVIRHVPNGDPARLPAPGQPLLNIAESYSRRGESIKLQLDSNTKPFCTAPWRGISYNTRKPILDDDPSERNNGLFIIVSNGSPGAEPVDITVRYKYDFHFYGPLYTGILPNLSGRITTTAGTTPTAPLGITPSIEGNSIIASSANTFTLIPGNYLLSYGFLGTAVTGQISISASAGTLTQLAGTFSTTGSSRSAFLQTQTNTVITVAPLLATTVTSTSVIAAPYSV</sequence>
<keyword evidence="2" id="KW-0946">Virion</keyword>
<organism evidence="4">
    <name type="scientific">Bastrovirus Brazil/sewage</name>
    <dbReference type="NCBI Taxonomy" id="2021417"/>
    <lineage>
        <taxon>Viruses</taxon>
        <taxon>Riboviria</taxon>
        <taxon>Orthornavirae</taxon>
        <taxon>Pisuviricota</taxon>
        <taxon>Stelpaviricetes</taxon>
        <taxon>Stellavirales</taxon>
        <taxon>Astroviridae</taxon>
    </lineage>
</organism>
<proteinExistence type="predicted"/>
<feature type="compositionally biased region" description="Basic residues" evidence="3">
    <location>
        <begin position="8"/>
        <end position="28"/>
    </location>
</feature>
<comment type="subcellular location">
    <subcellularLocation>
        <location evidence="1">Virion</location>
    </subcellularLocation>
</comment>
<evidence type="ECO:0000256" key="1">
    <source>
        <dbReference type="ARBA" id="ARBA00004328"/>
    </source>
</evidence>
<evidence type="ECO:0000256" key="2">
    <source>
        <dbReference type="ARBA" id="ARBA00022844"/>
    </source>
</evidence>
<feature type="region of interest" description="Disordered" evidence="3">
    <location>
        <begin position="1"/>
        <end position="58"/>
    </location>
</feature>
<dbReference type="EMBL" id="MF042208">
    <property type="protein sequence ID" value="ASM79506.1"/>
    <property type="molecule type" value="Genomic_RNA"/>
</dbReference>
<evidence type="ECO:0000256" key="3">
    <source>
        <dbReference type="SAM" id="MobiDB-lite"/>
    </source>
</evidence>
<evidence type="ECO:0000313" key="4">
    <source>
        <dbReference type="EMBL" id="ASM79506.1"/>
    </source>
</evidence>
<dbReference type="InterPro" id="IPR029053">
    <property type="entry name" value="Viral_coat"/>
</dbReference>